<protein>
    <submittedName>
        <fullName evidence="1">Uncharacterized protein</fullName>
    </submittedName>
</protein>
<reference evidence="1 2" key="1">
    <citation type="journal article" date="2011" name="Genome Res.">
        <title>Phylogeny-wide analysis of social amoeba genomes highlights ancient origins for complex intercellular communication.</title>
        <authorList>
            <person name="Heidel A.J."/>
            <person name="Lawal H.M."/>
            <person name="Felder M."/>
            <person name="Schilde C."/>
            <person name="Helps N.R."/>
            <person name="Tunggal B."/>
            <person name="Rivero F."/>
            <person name="John U."/>
            <person name="Schleicher M."/>
            <person name="Eichinger L."/>
            <person name="Platzer M."/>
            <person name="Noegel A.A."/>
            <person name="Schaap P."/>
            <person name="Gloeckner G."/>
        </authorList>
    </citation>
    <scope>NUCLEOTIDE SEQUENCE [LARGE SCALE GENOMIC DNA]</scope>
    <source>
        <strain evidence="2">ATCC 26659 / Pp 5 / PN500</strain>
    </source>
</reference>
<organism evidence="1 2">
    <name type="scientific">Heterostelium pallidum (strain ATCC 26659 / Pp 5 / PN500)</name>
    <name type="common">Cellular slime mold</name>
    <name type="synonym">Polysphondylium pallidum</name>
    <dbReference type="NCBI Taxonomy" id="670386"/>
    <lineage>
        <taxon>Eukaryota</taxon>
        <taxon>Amoebozoa</taxon>
        <taxon>Evosea</taxon>
        <taxon>Eumycetozoa</taxon>
        <taxon>Dictyostelia</taxon>
        <taxon>Acytosteliales</taxon>
        <taxon>Acytosteliaceae</taxon>
        <taxon>Heterostelium</taxon>
    </lineage>
</organism>
<evidence type="ECO:0000313" key="1">
    <source>
        <dbReference type="EMBL" id="EFA74688.1"/>
    </source>
</evidence>
<dbReference type="AlphaFoldDB" id="D3BVD1"/>
<dbReference type="InParanoid" id="D3BVD1"/>
<name>D3BVD1_HETP5</name>
<proteinExistence type="predicted"/>
<dbReference type="Proteomes" id="UP000001396">
    <property type="component" value="Unassembled WGS sequence"/>
</dbReference>
<sequence length="118" mass="13761">MNTNNNNEITNKNIEETDRLINGKNVLKFIGDKLPIDKYVVLVYNPLKDQDNEQHRNIILIGNIERKNKEIVVPDTVDTEYQLIIIRSYPLSISIPSVIKEITIIHSRYSRESIQRQS</sequence>
<dbReference type="EMBL" id="ADBJ01000062">
    <property type="protein sequence ID" value="EFA74688.1"/>
    <property type="molecule type" value="Genomic_DNA"/>
</dbReference>
<accession>D3BVD1</accession>
<comment type="caution">
    <text evidence="1">The sequence shown here is derived from an EMBL/GenBank/DDBJ whole genome shotgun (WGS) entry which is preliminary data.</text>
</comment>
<dbReference type="GeneID" id="31367125"/>
<gene>
    <name evidence="1" type="ORF">PPL_11657</name>
</gene>
<keyword evidence="2" id="KW-1185">Reference proteome</keyword>
<dbReference type="RefSeq" id="XP_020426822.1">
    <property type="nucleotide sequence ID" value="XM_020582406.1"/>
</dbReference>
<evidence type="ECO:0000313" key="2">
    <source>
        <dbReference type="Proteomes" id="UP000001396"/>
    </source>
</evidence>